<evidence type="ECO:0000313" key="5">
    <source>
        <dbReference type="Proteomes" id="UP000076400"/>
    </source>
</evidence>
<dbReference type="CDD" id="cd06257">
    <property type="entry name" value="DnaJ"/>
    <property type="match status" value="1"/>
</dbReference>
<dbReference type="GO" id="GO:0042026">
    <property type="term" value="P:protein refolding"/>
    <property type="evidence" value="ECO:0007669"/>
    <property type="project" value="TreeGrafter"/>
</dbReference>
<dbReference type="InterPro" id="IPR002939">
    <property type="entry name" value="DnaJ_C"/>
</dbReference>
<dbReference type="SMART" id="SM00271">
    <property type="entry name" value="DnaJ"/>
    <property type="match status" value="1"/>
</dbReference>
<dbReference type="InterPro" id="IPR018253">
    <property type="entry name" value="DnaJ_domain_CS"/>
</dbReference>
<dbReference type="PROSITE" id="PS50076">
    <property type="entry name" value="DNAJ_2"/>
    <property type="match status" value="1"/>
</dbReference>
<dbReference type="AlphaFoldDB" id="A0A154WA22"/>
<dbReference type="InterPro" id="IPR001623">
    <property type="entry name" value="DnaJ_domain"/>
</dbReference>
<reference evidence="4 5" key="1">
    <citation type="submission" date="2015-12" db="EMBL/GenBank/DDBJ databases">
        <title>Genome sequence of Oceanibaculum pacificum MCCC 1A02656.</title>
        <authorList>
            <person name="Lu L."/>
            <person name="Lai Q."/>
            <person name="Shao Z."/>
            <person name="Qian P."/>
        </authorList>
    </citation>
    <scope>NUCLEOTIDE SEQUENCE [LARGE SCALE GENOMIC DNA]</scope>
    <source>
        <strain evidence="4 5">MCCC 1A02656</strain>
    </source>
</reference>
<dbReference type="GO" id="GO:0051082">
    <property type="term" value="F:unfolded protein binding"/>
    <property type="evidence" value="ECO:0007669"/>
    <property type="project" value="InterPro"/>
</dbReference>
<gene>
    <name evidence="4" type="ORF">AUP43_06220</name>
</gene>
<keyword evidence="5" id="KW-1185">Reference proteome</keyword>
<evidence type="ECO:0000256" key="1">
    <source>
        <dbReference type="ARBA" id="ARBA00023186"/>
    </source>
</evidence>
<dbReference type="STRING" id="580166.AUP43_06220"/>
<dbReference type="Pfam" id="PF00226">
    <property type="entry name" value="DnaJ"/>
    <property type="match status" value="1"/>
</dbReference>
<dbReference type="Gene3D" id="2.60.260.20">
    <property type="entry name" value="Urease metallochaperone UreE, N-terminal domain"/>
    <property type="match status" value="2"/>
</dbReference>
<dbReference type="Gene3D" id="1.10.287.110">
    <property type="entry name" value="DnaJ domain"/>
    <property type="match status" value="1"/>
</dbReference>
<dbReference type="PANTHER" id="PTHR43096:SF52">
    <property type="entry name" value="DNAJ HOMOLOG 1, MITOCHONDRIAL-RELATED"/>
    <property type="match status" value="1"/>
</dbReference>
<dbReference type="RefSeq" id="WP_067553874.1">
    <property type="nucleotide sequence ID" value="NZ_LPXN01000090.1"/>
</dbReference>
<protein>
    <recommendedName>
        <fullName evidence="3">J domain-containing protein</fullName>
    </recommendedName>
</protein>
<dbReference type="OrthoDB" id="9779889at2"/>
<dbReference type="Pfam" id="PF01556">
    <property type="entry name" value="DnaJ_C"/>
    <property type="match status" value="1"/>
</dbReference>
<feature type="domain" description="J" evidence="3">
    <location>
        <begin position="3"/>
        <end position="68"/>
    </location>
</feature>
<name>A0A154WA22_9PROT</name>
<dbReference type="SUPFAM" id="SSF46565">
    <property type="entry name" value="Chaperone J-domain"/>
    <property type="match status" value="1"/>
</dbReference>
<dbReference type="PRINTS" id="PR00625">
    <property type="entry name" value="JDOMAIN"/>
</dbReference>
<dbReference type="InterPro" id="IPR036869">
    <property type="entry name" value="J_dom_sf"/>
</dbReference>
<dbReference type="PANTHER" id="PTHR43096">
    <property type="entry name" value="DNAJ HOMOLOG 1, MITOCHONDRIAL-RELATED"/>
    <property type="match status" value="1"/>
</dbReference>
<sequence>MRDPYDVLGVAPTASQAEIKAAFRKLAKKYHPDVNADNPDVERQFKEINTAYNLLSDADRRAKYDRGDLDAEGNERRFSRGGYRGARAGTRSSGGSSQRGPFGGGGRAEDIFAEFFRAAGIHPEQDARTGGTAGGAAGGATGANAGAGTQTRDSQRGADLTYKLDIEFVEAAAGAKKRVTFPDGKTLDVAVPAGTQSGQTLRLKGQGRPGAHGSPPGDAYVEVTVKPHPYFERVDMNIHLDLPVTLQEAVMGASIPVPTIHGRVQLKIPPGASGGTKMRLKGKGIHDSKSATHGDQYVTLRIMLPDPPDRELTDFLARWQPKNSYNPRKAAGME</sequence>
<accession>A0A154WA22</accession>
<feature type="compositionally biased region" description="Low complexity" evidence="2">
    <location>
        <begin position="85"/>
        <end position="100"/>
    </location>
</feature>
<dbReference type="SUPFAM" id="SSF49493">
    <property type="entry name" value="HSP40/DnaJ peptide-binding domain"/>
    <property type="match status" value="2"/>
</dbReference>
<feature type="region of interest" description="Disordered" evidence="2">
    <location>
        <begin position="72"/>
        <end position="104"/>
    </location>
</feature>
<keyword evidence="1" id="KW-0143">Chaperone</keyword>
<organism evidence="4 5">
    <name type="scientific">Oceanibaculum pacificum</name>
    <dbReference type="NCBI Taxonomy" id="580166"/>
    <lineage>
        <taxon>Bacteria</taxon>
        <taxon>Pseudomonadati</taxon>
        <taxon>Pseudomonadota</taxon>
        <taxon>Alphaproteobacteria</taxon>
        <taxon>Rhodospirillales</taxon>
        <taxon>Oceanibaculaceae</taxon>
        <taxon>Oceanibaculum</taxon>
    </lineage>
</organism>
<proteinExistence type="predicted"/>
<dbReference type="EMBL" id="LPXN01000090">
    <property type="protein sequence ID" value="KZD10313.1"/>
    <property type="molecule type" value="Genomic_DNA"/>
</dbReference>
<dbReference type="PROSITE" id="PS00636">
    <property type="entry name" value="DNAJ_1"/>
    <property type="match status" value="1"/>
</dbReference>
<comment type="caution">
    <text evidence="4">The sequence shown here is derived from an EMBL/GenBank/DDBJ whole genome shotgun (WGS) entry which is preliminary data.</text>
</comment>
<feature type="region of interest" description="Disordered" evidence="2">
    <location>
        <begin position="125"/>
        <end position="156"/>
    </location>
</feature>
<feature type="compositionally biased region" description="Gly residues" evidence="2">
    <location>
        <begin position="131"/>
        <end position="141"/>
    </location>
</feature>
<dbReference type="FunFam" id="2.60.260.20:FF:000013">
    <property type="entry name" value="DnaJ subfamily B member 11"/>
    <property type="match status" value="1"/>
</dbReference>
<evidence type="ECO:0000259" key="3">
    <source>
        <dbReference type="PROSITE" id="PS50076"/>
    </source>
</evidence>
<feature type="region of interest" description="Disordered" evidence="2">
    <location>
        <begin position="199"/>
        <end position="218"/>
    </location>
</feature>
<evidence type="ECO:0000256" key="2">
    <source>
        <dbReference type="SAM" id="MobiDB-lite"/>
    </source>
</evidence>
<evidence type="ECO:0000313" key="4">
    <source>
        <dbReference type="EMBL" id="KZD10313.1"/>
    </source>
</evidence>
<dbReference type="Proteomes" id="UP000076400">
    <property type="component" value="Unassembled WGS sequence"/>
</dbReference>
<dbReference type="GO" id="GO:0005737">
    <property type="term" value="C:cytoplasm"/>
    <property type="evidence" value="ECO:0007669"/>
    <property type="project" value="TreeGrafter"/>
</dbReference>
<dbReference type="InterPro" id="IPR008971">
    <property type="entry name" value="HSP40/DnaJ_pept-bd"/>
</dbReference>
<dbReference type="CDD" id="cd10747">
    <property type="entry name" value="DnaJ_C"/>
    <property type="match status" value="1"/>
</dbReference>